<protein>
    <submittedName>
        <fullName evidence="1">Uncharacterized protein</fullName>
    </submittedName>
</protein>
<gene>
    <name evidence="1" type="ORF">LOK49_LG10G02414</name>
</gene>
<evidence type="ECO:0000313" key="2">
    <source>
        <dbReference type="Proteomes" id="UP001060215"/>
    </source>
</evidence>
<evidence type="ECO:0000313" key="1">
    <source>
        <dbReference type="EMBL" id="KAI7998630.1"/>
    </source>
</evidence>
<accession>A0ACC0GC65</accession>
<keyword evidence="2" id="KW-1185">Reference proteome</keyword>
<comment type="caution">
    <text evidence="1">The sequence shown here is derived from an EMBL/GenBank/DDBJ whole genome shotgun (WGS) entry which is preliminary data.</text>
</comment>
<name>A0ACC0GC65_9ERIC</name>
<sequence length="341" mass="37254">MASSNERRGRKESTEQRRVGFYFIKGKDDENEICLVGMKSAGNELVPTIGSSVELGIASQVVKYFTDPNAIEPPDMQILFPFVESAPSQFIEGDFDAYVERIRKPYVWGGELELLMASHLLKYVGIVNSQPSQIVRRVFGRKSENLWAAISRTKRCRGGGEAGGDVTSAAADWGGALGQSRGRTQKIIWQVQPTAVSEERRGKVIDYVQRLNRGCIGCEVFPFGSVPLKTYLPDGDIDLTAFGGASFEDALVNDVVAVLEAEDQNGAAEFVVKDVQLIRAEVCVGVSMNFAKAEKPENGGGVIHYLVMIFLGVVRTSSRVPSRGVAAYRIAESRFPKSTST</sequence>
<proteinExistence type="predicted"/>
<reference evidence="1 2" key="1">
    <citation type="journal article" date="2022" name="Plant J.">
        <title>Chromosome-level genome of Camellia lanceoleosa provides a valuable resource for understanding genome evolution and self-incompatibility.</title>
        <authorList>
            <person name="Gong W."/>
            <person name="Xiao S."/>
            <person name="Wang L."/>
            <person name="Liao Z."/>
            <person name="Chang Y."/>
            <person name="Mo W."/>
            <person name="Hu G."/>
            <person name="Li W."/>
            <person name="Zhao G."/>
            <person name="Zhu H."/>
            <person name="Hu X."/>
            <person name="Ji K."/>
            <person name="Xiang X."/>
            <person name="Song Q."/>
            <person name="Yuan D."/>
            <person name="Jin S."/>
            <person name="Zhang L."/>
        </authorList>
    </citation>
    <scope>NUCLEOTIDE SEQUENCE [LARGE SCALE GENOMIC DNA]</scope>
    <source>
        <strain evidence="1">SQ_2022a</strain>
    </source>
</reference>
<dbReference type="Proteomes" id="UP001060215">
    <property type="component" value="Chromosome 10"/>
</dbReference>
<organism evidence="1 2">
    <name type="scientific">Camellia lanceoleosa</name>
    <dbReference type="NCBI Taxonomy" id="1840588"/>
    <lineage>
        <taxon>Eukaryota</taxon>
        <taxon>Viridiplantae</taxon>
        <taxon>Streptophyta</taxon>
        <taxon>Embryophyta</taxon>
        <taxon>Tracheophyta</taxon>
        <taxon>Spermatophyta</taxon>
        <taxon>Magnoliopsida</taxon>
        <taxon>eudicotyledons</taxon>
        <taxon>Gunneridae</taxon>
        <taxon>Pentapetalae</taxon>
        <taxon>asterids</taxon>
        <taxon>Ericales</taxon>
        <taxon>Theaceae</taxon>
        <taxon>Camellia</taxon>
    </lineage>
</organism>
<dbReference type="EMBL" id="CM045767">
    <property type="protein sequence ID" value="KAI7998630.1"/>
    <property type="molecule type" value="Genomic_DNA"/>
</dbReference>